<gene>
    <name evidence="1" type="ORF">GU927_008620</name>
</gene>
<organism evidence="1 2">
    <name type="scientific">Paragemmobacter amnigenus</name>
    <dbReference type="NCBI Taxonomy" id="2852097"/>
    <lineage>
        <taxon>Bacteria</taxon>
        <taxon>Pseudomonadati</taxon>
        <taxon>Pseudomonadota</taxon>
        <taxon>Alphaproteobacteria</taxon>
        <taxon>Rhodobacterales</taxon>
        <taxon>Paracoccaceae</taxon>
        <taxon>Paragemmobacter</taxon>
    </lineage>
</organism>
<dbReference type="Pfam" id="PF06035">
    <property type="entry name" value="Peptidase_C93"/>
    <property type="match status" value="1"/>
</dbReference>
<dbReference type="EMBL" id="JAAATX020000005">
    <property type="protein sequence ID" value="MBU9697912.1"/>
    <property type="molecule type" value="Genomic_DNA"/>
</dbReference>
<dbReference type="PANTHER" id="PTHR39327:SF1">
    <property type="entry name" value="BLR5470 PROTEIN"/>
    <property type="match status" value="1"/>
</dbReference>
<dbReference type="InterPro" id="IPR010319">
    <property type="entry name" value="Transglutaminase-like_Cys_pept"/>
</dbReference>
<sequence length="312" mass="34632">MSEYKFPYGHGGRDFPQHDSLFGNPEVNLPTDHFLPSPMAQTDRIAGSDLRLRHFGWAICGAIRTAFYRACPKMPRFGPTTDMQFGFPDRVLGFAWLGSCMLGLEKLPIRASRHRIGAAWLAVVIGLGGATPALSIDANRPSVTGLIPVRAVVQPPSGAKHLCSVYDWACARSGRTKAIDDASLRMVMDVNLRANRSIRAVSDLSQYRIEERWALPTKRGGDCEDYALFKKNELIKAGIPPEQLLIAAVLDRNRNSHAVLVLRTGKQDLILDNLTNRIVPWHKTGYTFLRLQDPQNPARWLSAYAGGIFPLS</sequence>
<keyword evidence="2" id="KW-1185">Reference proteome</keyword>
<dbReference type="Proteomes" id="UP000731907">
    <property type="component" value="Unassembled WGS sequence"/>
</dbReference>
<name>A0ABS6J314_9RHOB</name>
<dbReference type="RefSeq" id="WP_161762007.1">
    <property type="nucleotide sequence ID" value="NZ_JAAATX020000005.1"/>
</dbReference>
<evidence type="ECO:0000313" key="2">
    <source>
        <dbReference type="Proteomes" id="UP000731907"/>
    </source>
</evidence>
<dbReference type="PANTHER" id="PTHR39327">
    <property type="match status" value="1"/>
</dbReference>
<reference evidence="1 2" key="1">
    <citation type="submission" date="2021-06" db="EMBL/GenBank/DDBJ databases">
        <title>Rhodobacteraceae bacterium strain HSP-20.</title>
        <authorList>
            <person name="Chen W.-M."/>
        </authorList>
    </citation>
    <scope>NUCLEOTIDE SEQUENCE [LARGE SCALE GENOMIC DNA]</scope>
    <source>
        <strain evidence="1 2">HSP-20</strain>
    </source>
</reference>
<comment type="caution">
    <text evidence="1">The sequence shown here is derived from an EMBL/GenBank/DDBJ whole genome shotgun (WGS) entry which is preliminary data.</text>
</comment>
<proteinExistence type="predicted"/>
<accession>A0ABS6J314</accession>
<evidence type="ECO:0000313" key="1">
    <source>
        <dbReference type="EMBL" id="MBU9697912.1"/>
    </source>
</evidence>
<protein>
    <submittedName>
        <fullName evidence="1">Transglutaminase-like cysteine peptidase</fullName>
    </submittedName>
</protein>
<dbReference type="Gene3D" id="3.10.620.30">
    <property type="match status" value="1"/>
</dbReference>